<dbReference type="GO" id="GO:0051082">
    <property type="term" value="F:unfolded protein binding"/>
    <property type="evidence" value="ECO:0007669"/>
    <property type="project" value="TreeGrafter"/>
</dbReference>
<gene>
    <name evidence="2" type="ORF">HK103_004747</name>
</gene>
<dbReference type="Proteomes" id="UP001210925">
    <property type="component" value="Unassembled WGS sequence"/>
</dbReference>
<evidence type="ECO:0000256" key="1">
    <source>
        <dbReference type="ARBA" id="ARBA00093634"/>
    </source>
</evidence>
<comment type="caution">
    <text evidence="2">The sequence shown here is derived from an EMBL/GenBank/DDBJ whole genome shotgun (WGS) entry which is preliminary data.</text>
</comment>
<keyword evidence="3" id="KW-1185">Reference proteome</keyword>
<dbReference type="GO" id="GO:0070072">
    <property type="term" value="P:vacuolar proton-transporting V-type ATPase complex assembly"/>
    <property type="evidence" value="ECO:0007669"/>
    <property type="project" value="InterPro"/>
</dbReference>
<protein>
    <recommendedName>
        <fullName evidence="1">Vacuolar ATPase assembly protein VMA22</fullName>
    </recommendedName>
</protein>
<dbReference type="AlphaFoldDB" id="A0AAD5Y6S3"/>
<name>A0AAD5Y6S3_9FUNG</name>
<dbReference type="EMBL" id="JADGKB010000004">
    <property type="protein sequence ID" value="KAJ3261796.1"/>
    <property type="molecule type" value="Genomic_DNA"/>
</dbReference>
<dbReference type="PANTHER" id="PTHR31996">
    <property type="entry name" value="COILED-COIL DOMAIN-CONTAINING PROTEIN 115"/>
    <property type="match status" value="1"/>
</dbReference>
<dbReference type="Pfam" id="PF21730">
    <property type="entry name" value="Vma22_CCDC115"/>
    <property type="match status" value="1"/>
</dbReference>
<organism evidence="2 3">
    <name type="scientific">Boothiomyces macroporosus</name>
    <dbReference type="NCBI Taxonomy" id="261099"/>
    <lineage>
        <taxon>Eukaryota</taxon>
        <taxon>Fungi</taxon>
        <taxon>Fungi incertae sedis</taxon>
        <taxon>Chytridiomycota</taxon>
        <taxon>Chytridiomycota incertae sedis</taxon>
        <taxon>Chytridiomycetes</taxon>
        <taxon>Rhizophydiales</taxon>
        <taxon>Terramycetaceae</taxon>
        <taxon>Boothiomyces</taxon>
    </lineage>
</organism>
<evidence type="ECO:0000313" key="2">
    <source>
        <dbReference type="EMBL" id="KAJ3261796.1"/>
    </source>
</evidence>
<dbReference type="InterPro" id="IPR040357">
    <property type="entry name" value="Vma22/CCDC115"/>
</dbReference>
<proteinExistence type="predicted"/>
<reference evidence="2" key="1">
    <citation type="submission" date="2020-05" db="EMBL/GenBank/DDBJ databases">
        <title>Phylogenomic resolution of chytrid fungi.</title>
        <authorList>
            <person name="Stajich J.E."/>
            <person name="Amses K."/>
            <person name="Simmons R."/>
            <person name="Seto K."/>
            <person name="Myers J."/>
            <person name="Bonds A."/>
            <person name="Quandt C.A."/>
            <person name="Barry K."/>
            <person name="Liu P."/>
            <person name="Grigoriev I."/>
            <person name="Longcore J.E."/>
            <person name="James T.Y."/>
        </authorList>
    </citation>
    <scope>NUCLEOTIDE SEQUENCE</scope>
    <source>
        <strain evidence="2">PLAUS21</strain>
    </source>
</reference>
<sequence>MKKGFVELAQAKYVLGPSVMTRANYDKRMTARYLLAQGESTTLIKNPEESKDPLNWYGVLVPGCLRKSQNNFYSSLEAAVEVHNIVQKIRHLQSLLDGE</sequence>
<dbReference type="PANTHER" id="PTHR31996:SF2">
    <property type="entry name" value="COILED-COIL DOMAIN-CONTAINING PROTEIN 115"/>
    <property type="match status" value="1"/>
</dbReference>
<accession>A0AAD5Y6S3</accession>
<evidence type="ECO:0000313" key="3">
    <source>
        <dbReference type="Proteomes" id="UP001210925"/>
    </source>
</evidence>